<organism evidence="1 2">
    <name type="scientific">Daedalea quercina L-15889</name>
    <dbReference type="NCBI Taxonomy" id="1314783"/>
    <lineage>
        <taxon>Eukaryota</taxon>
        <taxon>Fungi</taxon>
        <taxon>Dikarya</taxon>
        <taxon>Basidiomycota</taxon>
        <taxon>Agaricomycotina</taxon>
        <taxon>Agaricomycetes</taxon>
        <taxon>Polyporales</taxon>
        <taxon>Fomitopsis</taxon>
    </lineage>
</organism>
<name>A0A165RRW5_9APHY</name>
<accession>A0A165RRW5</accession>
<dbReference type="AlphaFoldDB" id="A0A165RRW5"/>
<evidence type="ECO:0000313" key="2">
    <source>
        <dbReference type="Proteomes" id="UP000076727"/>
    </source>
</evidence>
<protein>
    <submittedName>
        <fullName evidence="1">Uncharacterized protein</fullName>
    </submittedName>
</protein>
<dbReference type="EMBL" id="KV429047">
    <property type="protein sequence ID" value="KZT71089.1"/>
    <property type="molecule type" value="Genomic_DNA"/>
</dbReference>
<reference evidence="1 2" key="1">
    <citation type="journal article" date="2016" name="Mol. Biol. Evol.">
        <title>Comparative Genomics of Early-Diverging Mushroom-Forming Fungi Provides Insights into the Origins of Lignocellulose Decay Capabilities.</title>
        <authorList>
            <person name="Nagy L.G."/>
            <person name="Riley R."/>
            <person name="Tritt A."/>
            <person name="Adam C."/>
            <person name="Daum C."/>
            <person name="Floudas D."/>
            <person name="Sun H."/>
            <person name="Yadav J.S."/>
            <person name="Pangilinan J."/>
            <person name="Larsson K.H."/>
            <person name="Matsuura K."/>
            <person name="Barry K."/>
            <person name="Labutti K."/>
            <person name="Kuo R."/>
            <person name="Ohm R.A."/>
            <person name="Bhattacharya S.S."/>
            <person name="Shirouzu T."/>
            <person name="Yoshinaga Y."/>
            <person name="Martin F.M."/>
            <person name="Grigoriev I.V."/>
            <person name="Hibbett D.S."/>
        </authorList>
    </citation>
    <scope>NUCLEOTIDE SEQUENCE [LARGE SCALE GENOMIC DNA]</scope>
    <source>
        <strain evidence="1 2">L-15889</strain>
    </source>
</reference>
<dbReference type="OrthoDB" id="10353794at2759"/>
<evidence type="ECO:0000313" key="1">
    <source>
        <dbReference type="EMBL" id="KZT71089.1"/>
    </source>
</evidence>
<sequence length="67" mass="7707">MSSELPRKCFLRLSTGVQDQALPLCRLEFRGRDHEPGVLLCQFMSTDRGRIVCEGLDHVFEHDCLDE</sequence>
<dbReference type="Proteomes" id="UP000076727">
    <property type="component" value="Unassembled WGS sequence"/>
</dbReference>
<keyword evidence="2" id="KW-1185">Reference proteome</keyword>
<proteinExistence type="predicted"/>
<gene>
    <name evidence="1" type="ORF">DAEQUDRAFT_724447</name>
</gene>